<dbReference type="InterPro" id="IPR034733">
    <property type="entry name" value="AcCoA_carboxyl_beta"/>
</dbReference>
<organism evidence="10 11">
    <name type="scientific">Baekduia soli</name>
    <dbReference type="NCBI Taxonomy" id="496014"/>
    <lineage>
        <taxon>Bacteria</taxon>
        <taxon>Bacillati</taxon>
        <taxon>Actinomycetota</taxon>
        <taxon>Thermoleophilia</taxon>
        <taxon>Solirubrobacterales</taxon>
        <taxon>Baekduiaceae</taxon>
        <taxon>Baekduia</taxon>
    </lineage>
</organism>
<dbReference type="Pfam" id="PF01039">
    <property type="entry name" value="Carboxyl_trans"/>
    <property type="match status" value="1"/>
</dbReference>
<dbReference type="SUPFAM" id="SSF52540">
    <property type="entry name" value="P-loop containing nucleoside triphosphate hydrolases"/>
    <property type="match status" value="1"/>
</dbReference>
<dbReference type="InterPro" id="IPR051047">
    <property type="entry name" value="AccD/PCCB"/>
</dbReference>
<evidence type="ECO:0000256" key="1">
    <source>
        <dbReference type="ARBA" id="ARBA00001823"/>
    </source>
</evidence>
<dbReference type="Proteomes" id="UP000321805">
    <property type="component" value="Chromosome"/>
</dbReference>
<feature type="domain" description="CoA carboxyltransferase C-terminal" evidence="9">
    <location>
        <begin position="166"/>
        <end position="418"/>
    </location>
</feature>
<dbReference type="InterPro" id="IPR029045">
    <property type="entry name" value="ClpP/crotonase-like_dom_sf"/>
</dbReference>
<keyword evidence="6 10" id="KW-0418">Kinase</keyword>
<keyword evidence="11" id="KW-1185">Reference proteome</keyword>
<dbReference type="NCBIfam" id="TIGR00455">
    <property type="entry name" value="apsK"/>
    <property type="match status" value="1"/>
</dbReference>
<keyword evidence="3 6" id="KW-0808">Transferase</keyword>
<name>A0A5B8U608_9ACTN</name>
<dbReference type="EMBL" id="CP042430">
    <property type="protein sequence ID" value="QEC48325.1"/>
    <property type="molecule type" value="Genomic_DNA"/>
</dbReference>
<comment type="function">
    <text evidence="6">Catalyzes the synthesis of activated sulfate.</text>
</comment>
<dbReference type="GO" id="GO:0000103">
    <property type="term" value="P:sulfate assimilation"/>
    <property type="evidence" value="ECO:0007669"/>
    <property type="project" value="UniProtKB-UniRule"/>
</dbReference>
<dbReference type="InterPro" id="IPR011763">
    <property type="entry name" value="COA_CT_C"/>
</dbReference>
<evidence type="ECO:0000256" key="2">
    <source>
        <dbReference type="ARBA" id="ARBA00012121"/>
    </source>
</evidence>
<evidence type="ECO:0000313" key="10">
    <source>
        <dbReference type="EMBL" id="QEC48325.1"/>
    </source>
</evidence>
<dbReference type="GO" id="GO:0004020">
    <property type="term" value="F:adenylylsulfate kinase activity"/>
    <property type="evidence" value="ECO:0007669"/>
    <property type="project" value="UniProtKB-UniRule"/>
</dbReference>
<gene>
    <name evidence="6 10" type="primary">cysC</name>
    <name evidence="10" type="ORF">FSW04_12610</name>
</gene>
<evidence type="ECO:0000256" key="3">
    <source>
        <dbReference type="ARBA" id="ARBA00022679"/>
    </source>
</evidence>
<dbReference type="InterPro" id="IPR002891">
    <property type="entry name" value="APS"/>
</dbReference>
<evidence type="ECO:0000256" key="6">
    <source>
        <dbReference type="HAMAP-Rule" id="MF_00065"/>
    </source>
</evidence>
<protein>
    <recommendedName>
        <fullName evidence="2 6">Adenylyl-sulfate kinase</fullName>
        <ecNumber evidence="2 6">2.7.1.25</ecNumber>
    </recommendedName>
    <alternativeName>
        <fullName evidence="6">APS kinase</fullName>
    </alternativeName>
    <alternativeName>
        <fullName evidence="6">ATP adenosine-5'-phosphosulfate 3'-phosphotransferase</fullName>
    </alternativeName>
    <alternativeName>
        <fullName evidence="6">Adenosine-5'-phosphosulfate kinase</fullName>
    </alternativeName>
</protein>
<feature type="region of interest" description="Disordered" evidence="7">
    <location>
        <begin position="153"/>
        <end position="173"/>
    </location>
</feature>
<dbReference type="GO" id="GO:0070814">
    <property type="term" value="P:hydrogen sulfide biosynthetic process"/>
    <property type="evidence" value="ECO:0007669"/>
    <property type="project" value="UniProtKB-UniRule"/>
</dbReference>
<feature type="domain" description="CoA carboxyltransferase N-terminal" evidence="8">
    <location>
        <begin position="1"/>
        <end position="161"/>
    </location>
</feature>
<keyword evidence="6" id="KW-0597">Phosphoprotein</keyword>
<dbReference type="NCBIfam" id="NF003013">
    <property type="entry name" value="PRK03846.1"/>
    <property type="match status" value="1"/>
</dbReference>
<comment type="catalytic activity">
    <reaction evidence="1 6">
        <text>adenosine 5'-phosphosulfate + ATP = 3'-phosphoadenylyl sulfate + ADP + H(+)</text>
        <dbReference type="Rhea" id="RHEA:24152"/>
        <dbReference type="ChEBI" id="CHEBI:15378"/>
        <dbReference type="ChEBI" id="CHEBI:30616"/>
        <dbReference type="ChEBI" id="CHEBI:58243"/>
        <dbReference type="ChEBI" id="CHEBI:58339"/>
        <dbReference type="ChEBI" id="CHEBI:456216"/>
        <dbReference type="EC" id="2.7.1.25"/>
    </reaction>
</comment>
<dbReference type="NCBIfam" id="NF002059">
    <property type="entry name" value="PRK00889.1"/>
    <property type="match status" value="1"/>
</dbReference>
<dbReference type="HAMAP" id="MF_00065">
    <property type="entry name" value="Adenylyl_sulf_kinase"/>
    <property type="match status" value="1"/>
</dbReference>
<accession>A0A5B8U608</accession>
<dbReference type="InterPro" id="IPR059117">
    <property type="entry name" value="APS_kinase_dom"/>
</dbReference>
<dbReference type="PROSITE" id="PS50989">
    <property type="entry name" value="COA_CT_CTER"/>
    <property type="match status" value="1"/>
</dbReference>
<keyword evidence="4 6" id="KW-0547">Nucleotide-binding</keyword>
<reference evidence="10 11" key="1">
    <citation type="journal article" date="2018" name="J. Microbiol.">
        <title>Baekduia soli gen. nov., sp. nov., a novel bacterium isolated from the soil of Baekdu Mountain and proposal of a novel family name, Baekduiaceae fam. nov.</title>
        <authorList>
            <person name="An D.S."/>
            <person name="Siddiqi M.Z."/>
            <person name="Kim K.H."/>
            <person name="Yu H.S."/>
            <person name="Im W.T."/>
        </authorList>
    </citation>
    <scope>NUCLEOTIDE SEQUENCE [LARGE SCALE GENOMIC DNA]</scope>
    <source>
        <strain evidence="10 11">BR7-21</strain>
    </source>
</reference>
<comment type="similarity">
    <text evidence="6">Belongs to the APS kinase family.</text>
</comment>
<dbReference type="UniPathway" id="UPA00140">
    <property type="reaction ID" value="UER00205"/>
</dbReference>
<evidence type="ECO:0000256" key="7">
    <source>
        <dbReference type="SAM" id="MobiDB-lite"/>
    </source>
</evidence>
<dbReference type="KEGG" id="bsol:FSW04_12610"/>
<dbReference type="InterPro" id="IPR027417">
    <property type="entry name" value="P-loop_NTPase"/>
</dbReference>
<dbReference type="GO" id="GO:0009317">
    <property type="term" value="C:acetyl-CoA carboxylase complex"/>
    <property type="evidence" value="ECO:0007669"/>
    <property type="project" value="TreeGrafter"/>
</dbReference>
<dbReference type="RefSeq" id="WP_146919735.1">
    <property type="nucleotide sequence ID" value="NZ_CP042430.1"/>
</dbReference>
<dbReference type="CDD" id="cd02027">
    <property type="entry name" value="APSK"/>
    <property type="match status" value="1"/>
</dbReference>
<dbReference type="PANTHER" id="PTHR43842:SF2">
    <property type="entry name" value="PROPIONYL-COA CARBOXYLASE BETA CHAIN, MITOCHONDRIAL"/>
    <property type="match status" value="1"/>
</dbReference>
<feature type="binding site" evidence="6">
    <location>
        <begin position="434"/>
        <end position="441"/>
    </location>
    <ligand>
        <name>ATP</name>
        <dbReference type="ChEBI" id="CHEBI:30616"/>
    </ligand>
</feature>
<evidence type="ECO:0000259" key="8">
    <source>
        <dbReference type="PROSITE" id="PS50980"/>
    </source>
</evidence>
<evidence type="ECO:0000313" key="11">
    <source>
        <dbReference type="Proteomes" id="UP000321805"/>
    </source>
</evidence>
<proteinExistence type="inferred from homology"/>
<dbReference type="SUPFAM" id="SSF52096">
    <property type="entry name" value="ClpP/crotonase"/>
    <property type="match status" value="2"/>
</dbReference>
<dbReference type="Gene3D" id="3.90.226.10">
    <property type="entry name" value="2-enoyl-CoA Hydratase, Chain A, domain 1"/>
    <property type="match status" value="2"/>
</dbReference>
<evidence type="ECO:0000256" key="4">
    <source>
        <dbReference type="ARBA" id="ARBA00022741"/>
    </source>
</evidence>
<sequence>MSGGSVGVAEADVIVEALRHSGREGIPLVAFIESAGARLQEGAGALGGFGRIFSANVALAQRVPQISVITGTSAGGGCYSPALTDFVVMTEQATMFLTGPKIVRQALGEEVSAPDLGGTGVHERNGVCHLVSADDLEAVALCRELLSYLPQTAGDAPPVRRPEPAPLDDPGMELPSSSRSYYDVRAVIRGLVDRGGFLELWPRWARNMVVGFARLDGRTVGIVANQSRHLGGIIDTEASQKAARFIRTAERFRIPLLVLVDTPGFMPGSRQESAGVIRHGAELLRAFAGATVPRVTVIVRKAYGGAFITMNCKDLGARAAFAWHDAEIGIMSPRSAVEIIHRRELEHPAGEETAERLALLYAQAQLSATAALRRGAIDDVIAPHETRTRVIEVLFGRRRFPRRVGGTPAPAPAAGLPEPPELRDAAGCTLWFTGLSGAGKSTVAALVARELRERGERVEVLDGDVVRQHLSKGLGFSREDRDTNIRRIAFVADVLSRNGVCVLVAAISPYRVTRDEARELMGERFIEIYLRTSLDECIRRDTKGLYERALRGEIGQFTGISDPYEEPLAPEIALDTEREAPEESAARVLALVAARLGRAEVAA</sequence>
<keyword evidence="5 6" id="KW-0067">ATP-binding</keyword>
<dbReference type="Pfam" id="PF01583">
    <property type="entry name" value="APS_kinase"/>
    <property type="match status" value="1"/>
</dbReference>
<feature type="active site" description="Phosphoserine intermediate" evidence="6">
    <location>
        <position position="508"/>
    </location>
</feature>
<dbReference type="PROSITE" id="PS50980">
    <property type="entry name" value="COA_CT_NTER"/>
    <property type="match status" value="1"/>
</dbReference>
<dbReference type="AlphaFoldDB" id="A0A5B8U608"/>
<evidence type="ECO:0000259" key="9">
    <source>
        <dbReference type="PROSITE" id="PS50989"/>
    </source>
</evidence>
<comment type="pathway">
    <text evidence="6">Sulfur metabolism; hydrogen sulfide biosynthesis; sulfite from sulfate: step 2/3.</text>
</comment>
<evidence type="ECO:0000256" key="5">
    <source>
        <dbReference type="ARBA" id="ARBA00022840"/>
    </source>
</evidence>
<dbReference type="Gene3D" id="3.40.50.300">
    <property type="entry name" value="P-loop containing nucleotide triphosphate hydrolases"/>
    <property type="match status" value="1"/>
</dbReference>
<dbReference type="OrthoDB" id="9803706at2"/>
<dbReference type="GO" id="GO:0005524">
    <property type="term" value="F:ATP binding"/>
    <property type="evidence" value="ECO:0007669"/>
    <property type="project" value="UniProtKB-UniRule"/>
</dbReference>
<dbReference type="InterPro" id="IPR011762">
    <property type="entry name" value="COA_CT_N"/>
</dbReference>
<dbReference type="PANTHER" id="PTHR43842">
    <property type="entry name" value="PROPIONYL-COA CARBOXYLASE BETA CHAIN"/>
    <property type="match status" value="1"/>
</dbReference>
<dbReference type="GO" id="GO:0004658">
    <property type="term" value="F:propionyl-CoA carboxylase activity"/>
    <property type="evidence" value="ECO:0007669"/>
    <property type="project" value="TreeGrafter"/>
</dbReference>
<dbReference type="EC" id="2.7.1.25" evidence="2 6"/>